<feature type="signal peptide" evidence="1">
    <location>
        <begin position="1"/>
        <end position="20"/>
    </location>
</feature>
<dbReference type="EMBL" id="BMHV01000035">
    <property type="protein sequence ID" value="GGF75021.1"/>
    <property type="molecule type" value="Genomic_DNA"/>
</dbReference>
<accession>A0A917FFT1</accession>
<comment type="caution">
    <text evidence="2">The sequence shown here is derived from an EMBL/GenBank/DDBJ whole genome shotgun (WGS) entry which is preliminary data.</text>
</comment>
<dbReference type="Gene3D" id="3.20.20.140">
    <property type="entry name" value="Metal-dependent hydrolases"/>
    <property type="match status" value="1"/>
</dbReference>
<evidence type="ECO:0000313" key="2">
    <source>
        <dbReference type="EMBL" id="GGF75021.1"/>
    </source>
</evidence>
<organism evidence="2 3">
    <name type="scientific">Terasakiella brassicae</name>
    <dbReference type="NCBI Taxonomy" id="1634917"/>
    <lineage>
        <taxon>Bacteria</taxon>
        <taxon>Pseudomonadati</taxon>
        <taxon>Pseudomonadota</taxon>
        <taxon>Alphaproteobacteria</taxon>
        <taxon>Rhodospirillales</taxon>
        <taxon>Terasakiellaceae</taxon>
        <taxon>Terasakiella</taxon>
    </lineage>
</organism>
<keyword evidence="3" id="KW-1185">Reference proteome</keyword>
<name>A0A917FFT1_9PROT</name>
<proteinExistence type="predicted"/>
<evidence type="ECO:0008006" key="4">
    <source>
        <dbReference type="Google" id="ProtNLM"/>
    </source>
</evidence>
<dbReference type="AlphaFoldDB" id="A0A917FFT1"/>
<gene>
    <name evidence="2" type="ORF">GCM10011332_31320</name>
</gene>
<dbReference type="RefSeq" id="WP_188666945.1">
    <property type="nucleotide sequence ID" value="NZ_BMHV01000035.1"/>
</dbReference>
<feature type="chain" id="PRO_5037228170" description="ABC transporter substrate-binding protein" evidence="1">
    <location>
        <begin position="21"/>
        <end position="234"/>
    </location>
</feature>
<protein>
    <recommendedName>
        <fullName evidence="4">ABC transporter substrate-binding protein</fullName>
    </recommendedName>
</protein>
<evidence type="ECO:0000313" key="3">
    <source>
        <dbReference type="Proteomes" id="UP000632498"/>
    </source>
</evidence>
<dbReference type="Proteomes" id="UP000632498">
    <property type="component" value="Unassembled WGS sequence"/>
</dbReference>
<evidence type="ECO:0000256" key="1">
    <source>
        <dbReference type="SAM" id="SignalP"/>
    </source>
</evidence>
<keyword evidence="1" id="KW-0732">Signal</keyword>
<sequence length="234" mass="26270">MNALKPFILTAFLLACTGQAGQAQSCKPISQFEGLFFDAGAFVGDQNMERNLENALLYRVEKVVLFPAPVTQPANRPRALEKVFPDLVIQGASPWSKASPVIWPEPLDITMFGSLADEMVRHPDRTYLISHLSRFDPKRLSKLLEKAPNLWLGLSWEDLKILNKQCANGPLQSLVDQADGRLVFASFGRDQNWQNYKKTIQSLRNYIALLSEQKGEAIAFRNAEHLYKVAVNAP</sequence>
<reference evidence="2" key="2">
    <citation type="submission" date="2020-09" db="EMBL/GenBank/DDBJ databases">
        <authorList>
            <person name="Sun Q."/>
            <person name="Zhou Y."/>
        </authorList>
    </citation>
    <scope>NUCLEOTIDE SEQUENCE</scope>
    <source>
        <strain evidence="2">CGMCC 1.15254</strain>
    </source>
</reference>
<dbReference type="PROSITE" id="PS51257">
    <property type="entry name" value="PROKAR_LIPOPROTEIN"/>
    <property type="match status" value="1"/>
</dbReference>
<reference evidence="2" key="1">
    <citation type="journal article" date="2014" name="Int. J. Syst. Evol. Microbiol.">
        <title>Complete genome sequence of Corynebacterium casei LMG S-19264T (=DSM 44701T), isolated from a smear-ripened cheese.</title>
        <authorList>
            <consortium name="US DOE Joint Genome Institute (JGI-PGF)"/>
            <person name="Walter F."/>
            <person name="Albersmeier A."/>
            <person name="Kalinowski J."/>
            <person name="Ruckert C."/>
        </authorList>
    </citation>
    <scope>NUCLEOTIDE SEQUENCE</scope>
    <source>
        <strain evidence="2">CGMCC 1.15254</strain>
    </source>
</reference>